<sequence>MDNVPVAFIERVIPLGRVSLANLADLEKLGPRWHSVAREVESKYNYNWIKLYNDVRKLVISNKGYNKDPVLPKDFKWVNAFTLDAKIQIRAKSSGNRLAREEPLELSPKLLAVSSIPCVGYESSLEMFDLDRQTESINLGKYLNCLQGPFIMIHVENVRGYAQELERILRRSVEANLTGKYRFLDSEFTPAVPDLLMEHWAKWNLTPRRSGYEARRFDRTIIFTGCNVQLRIPHIRKAIDTWIVDNKGIEDRRTAVENRAVRLPLLPRLHLNSPKIEC</sequence>
<gene>
    <name evidence="1" type="ORF">L596_029585</name>
</gene>
<protein>
    <submittedName>
        <fullName evidence="1">Uncharacterized protein</fullName>
    </submittedName>
</protein>
<evidence type="ECO:0000313" key="1">
    <source>
        <dbReference type="EMBL" id="TKR59985.1"/>
    </source>
</evidence>
<keyword evidence="2" id="KW-1185">Reference proteome</keyword>
<evidence type="ECO:0000313" key="2">
    <source>
        <dbReference type="Proteomes" id="UP000298663"/>
    </source>
</evidence>
<accession>A0A4V5ZXI9</accession>
<proteinExistence type="predicted"/>
<dbReference type="AlphaFoldDB" id="A0A4V5ZXI9"/>
<reference evidence="1 2" key="1">
    <citation type="journal article" date="2015" name="Genome Biol.">
        <title>Comparative genomics of Steinernema reveals deeply conserved gene regulatory networks.</title>
        <authorList>
            <person name="Dillman A.R."/>
            <person name="Macchietto M."/>
            <person name="Porter C.F."/>
            <person name="Rogers A."/>
            <person name="Williams B."/>
            <person name="Antoshechkin I."/>
            <person name="Lee M.M."/>
            <person name="Goodwin Z."/>
            <person name="Lu X."/>
            <person name="Lewis E.E."/>
            <person name="Goodrich-Blair H."/>
            <person name="Stock S.P."/>
            <person name="Adams B.J."/>
            <person name="Sternberg P.W."/>
            <person name="Mortazavi A."/>
        </authorList>
    </citation>
    <scope>NUCLEOTIDE SEQUENCE [LARGE SCALE GENOMIC DNA]</scope>
    <source>
        <strain evidence="1 2">ALL</strain>
    </source>
</reference>
<organism evidence="1 2">
    <name type="scientific">Steinernema carpocapsae</name>
    <name type="common">Entomopathogenic nematode</name>
    <dbReference type="NCBI Taxonomy" id="34508"/>
    <lineage>
        <taxon>Eukaryota</taxon>
        <taxon>Metazoa</taxon>
        <taxon>Ecdysozoa</taxon>
        <taxon>Nematoda</taxon>
        <taxon>Chromadorea</taxon>
        <taxon>Rhabditida</taxon>
        <taxon>Tylenchina</taxon>
        <taxon>Panagrolaimomorpha</taxon>
        <taxon>Strongyloidoidea</taxon>
        <taxon>Steinernematidae</taxon>
        <taxon>Steinernema</taxon>
    </lineage>
</organism>
<comment type="caution">
    <text evidence="1">The sequence shown here is derived from an EMBL/GenBank/DDBJ whole genome shotgun (WGS) entry which is preliminary data.</text>
</comment>
<dbReference type="EMBL" id="AZBU02000012">
    <property type="protein sequence ID" value="TKR59985.1"/>
    <property type="molecule type" value="Genomic_DNA"/>
</dbReference>
<dbReference type="Proteomes" id="UP000298663">
    <property type="component" value="Unassembled WGS sequence"/>
</dbReference>
<reference evidence="1 2" key="2">
    <citation type="journal article" date="2019" name="G3 (Bethesda)">
        <title>Hybrid Assembly of the Genome of the Entomopathogenic Nematode Steinernema carpocapsae Identifies the X-Chromosome.</title>
        <authorList>
            <person name="Serra L."/>
            <person name="Macchietto M."/>
            <person name="Macias-Munoz A."/>
            <person name="McGill C.J."/>
            <person name="Rodriguez I.M."/>
            <person name="Rodriguez B."/>
            <person name="Murad R."/>
            <person name="Mortazavi A."/>
        </authorList>
    </citation>
    <scope>NUCLEOTIDE SEQUENCE [LARGE SCALE GENOMIC DNA]</scope>
    <source>
        <strain evidence="1 2">ALL</strain>
    </source>
</reference>
<name>A0A4V5ZXI9_STECR</name>